<feature type="binding site" evidence="8">
    <location>
        <position position="215"/>
    </location>
    <ligand>
        <name>Zn(2+)</name>
        <dbReference type="ChEBI" id="CHEBI:29105"/>
        <label>2</label>
        <note>catalytic</note>
    </ligand>
</feature>
<comment type="catalytic activity">
    <reaction evidence="8">
        <text>Endonucleolytic cleavage of RNA, removing extra 3' nucleotides from tRNA precursor, generating 3' termini of tRNAs. A 3'-hydroxy group is left at the tRNA terminus and a 5'-phosphoryl group is left at the trailer molecule.</text>
        <dbReference type="EC" id="3.1.26.11"/>
    </reaction>
</comment>
<keyword evidence="2 8" id="KW-0819">tRNA processing</keyword>
<feature type="binding site" evidence="8">
    <location>
        <position position="69"/>
    </location>
    <ligand>
        <name>Zn(2+)</name>
        <dbReference type="ChEBI" id="CHEBI:29105"/>
        <label>2</label>
        <note>catalytic</note>
    </ligand>
</feature>
<evidence type="ECO:0000256" key="4">
    <source>
        <dbReference type="ARBA" id="ARBA00022723"/>
    </source>
</evidence>
<feature type="binding site" evidence="8">
    <location>
        <position position="65"/>
    </location>
    <ligand>
        <name>Zn(2+)</name>
        <dbReference type="ChEBI" id="CHEBI:29105"/>
        <label>1</label>
        <note>catalytic</note>
    </ligand>
</feature>
<dbReference type="NCBIfam" id="NF000801">
    <property type="entry name" value="PRK00055.1-3"/>
    <property type="match status" value="1"/>
</dbReference>
<keyword evidence="4 8" id="KW-0479">Metal-binding</keyword>
<dbReference type="EMBL" id="AAWS01000058">
    <property type="protein sequence ID" value="EAY24928.1"/>
    <property type="molecule type" value="Genomic_DNA"/>
</dbReference>
<feature type="binding site" evidence="8">
    <location>
        <position position="67"/>
    </location>
    <ligand>
        <name>Zn(2+)</name>
        <dbReference type="ChEBI" id="CHEBI:29105"/>
        <label>1</label>
        <note>catalytic</note>
    </ligand>
</feature>
<sequence length="315" mass="36013">MFQVTILGSGAALPVIAPDFRRYPTSQIVSLPHTHLLIDCGEGTQMRLQELKIRINRIKHIFISHLHGDHYLGLIGLLSSMHLNKRNQDLYLYGPPGLAEIISVQLKYSQTRFNYKIHFKELKVGESEEIMSDGMFTIRTIPLSHRIPCNGFLIQENPKKRKIIKEKIPEEIWDWQYAKTLQKGDDILDPEGKVLISAKDVTVQPKSRAYAYCSDTAYHEPIIEHIKGVDMLYHEATFTSEEIDRATDTFHSTARQAATIATKAEVGKLLIGHFSSRYRNYLDPLIKEAREVFSESYLAVEGSTFVLEKELMPVE</sequence>
<feature type="binding site" evidence="8">
    <location>
        <position position="273"/>
    </location>
    <ligand>
        <name>Zn(2+)</name>
        <dbReference type="ChEBI" id="CHEBI:29105"/>
        <label>2</label>
        <note>catalytic</note>
    </ligand>
</feature>
<gene>
    <name evidence="8" type="primary">rnz</name>
    <name evidence="9" type="ORF">M23134_04967</name>
</gene>
<dbReference type="eggNOG" id="COG1234">
    <property type="taxonomic scope" value="Bacteria"/>
</dbReference>
<dbReference type="AlphaFoldDB" id="A1ZXG0"/>
<dbReference type="InterPro" id="IPR013471">
    <property type="entry name" value="RNase_Z/BN"/>
</dbReference>
<dbReference type="InterPro" id="IPR036866">
    <property type="entry name" value="RibonucZ/Hydroxyglut_hydro"/>
</dbReference>
<evidence type="ECO:0000256" key="7">
    <source>
        <dbReference type="ARBA" id="ARBA00022833"/>
    </source>
</evidence>
<keyword evidence="6 8" id="KW-0378">Hydrolase</keyword>
<proteinExistence type="inferred from homology"/>
<dbReference type="PANTHER" id="PTHR46018:SF2">
    <property type="entry name" value="ZINC PHOSPHODIESTERASE ELAC PROTEIN 1"/>
    <property type="match status" value="1"/>
</dbReference>
<evidence type="ECO:0000313" key="9">
    <source>
        <dbReference type="EMBL" id="EAY24928.1"/>
    </source>
</evidence>
<accession>A1ZXG0</accession>
<dbReference type="EC" id="3.1.26.11" evidence="8"/>
<name>A1ZXG0_MICM2</name>
<keyword evidence="10" id="KW-1185">Reference proteome</keyword>
<reference evidence="9 10" key="1">
    <citation type="submission" date="2007-01" db="EMBL/GenBank/DDBJ databases">
        <authorList>
            <person name="Haygood M."/>
            <person name="Podell S."/>
            <person name="Anderson C."/>
            <person name="Hopkinson B."/>
            <person name="Roe K."/>
            <person name="Barbeau K."/>
            <person name="Gaasterland T."/>
            <person name="Ferriera S."/>
            <person name="Johnson J."/>
            <person name="Kravitz S."/>
            <person name="Beeson K."/>
            <person name="Sutton G."/>
            <person name="Rogers Y.-H."/>
            <person name="Friedman R."/>
            <person name="Frazier M."/>
            <person name="Venter J.C."/>
        </authorList>
    </citation>
    <scope>NUCLEOTIDE SEQUENCE [LARGE SCALE GENOMIC DNA]</scope>
    <source>
        <strain evidence="9 10">ATCC 23134</strain>
    </source>
</reference>
<feature type="active site" description="Proton acceptor" evidence="8">
    <location>
        <position position="69"/>
    </location>
</feature>
<comment type="caution">
    <text evidence="9">The sequence shown here is derived from an EMBL/GenBank/DDBJ whole genome shotgun (WGS) entry which is preliminary data.</text>
</comment>
<feature type="binding site" evidence="8">
    <location>
        <position position="215"/>
    </location>
    <ligand>
        <name>Zn(2+)</name>
        <dbReference type="ChEBI" id="CHEBI:29105"/>
        <label>1</label>
        <note>catalytic</note>
    </ligand>
</feature>
<feature type="binding site" evidence="8">
    <location>
        <position position="70"/>
    </location>
    <ligand>
        <name>Zn(2+)</name>
        <dbReference type="ChEBI" id="CHEBI:29105"/>
        <label>2</label>
        <note>catalytic</note>
    </ligand>
</feature>
<evidence type="ECO:0000256" key="3">
    <source>
        <dbReference type="ARBA" id="ARBA00022722"/>
    </source>
</evidence>
<dbReference type="Gene3D" id="3.60.15.10">
    <property type="entry name" value="Ribonuclease Z/Hydroxyacylglutathione hydrolase-like"/>
    <property type="match status" value="1"/>
</dbReference>
<evidence type="ECO:0000256" key="8">
    <source>
        <dbReference type="HAMAP-Rule" id="MF_01818"/>
    </source>
</evidence>
<comment type="similarity">
    <text evidence="8">Belongs to the RNase Z family.</text>
</comment>
<dbReference type="HAMAP" id="MF_01818">
    <property type="entry name" value="RNase_Z_BN"/>
    <property type="match status" value="1"/>
</dbReference>
<dbReference type="GO" id="GO:0042781">
    <property type="term" value="F:3'-tRNA processing endoribonuclease activity"/>
    <property type="evidence" value="ECO:0007669"/>
    <property type="project" value="UniProtKB-UniRule"/>
</dbReference>
<protein>
    <recommendedName>
        <fullName evidence="8">Ribonuclease Z</fullName>
        <shortName evidence="8">RNase Z</shortName>
        <ecNumber evidence="8">3.1.26.11</ecNumber>
    </recommendedName>
    <alternativeName>
        <fullName evidence="8">tRNA 3 endonuclease</fullName>
    </alternativeName>
    <alternativeName>
        <fullName evidence="8">tRNase Z</fullName>
    </alternativeName>
</protein>
<evidence type="ECO:0000313" key="10">
    <source>
        <dbReference type="Proteomes" id="UP000004095"/>
    </source>
</evidence>
<dbReference type="SUPFAM" id="SSF56281">
    <property type="entry name" value="Metallo-hydrolase/oxidoreductase"/>
    <property type="match status" value="1"/>
</dbReference>
<dbReference type="PANTHER" id="PTHR46018">
    <property type="entry name" value="ZINC PHOSPHODIESTERASE ELAC PROTEIN 1"/>
    <property type="match status" value="1"/>
</dbReference>
<comment type="function">
    <text evidence="8">Zinc phosphodiesterase, which displays some tRNA 3'-processing endonuclease activity. Probably involved in tRNA maturation, by removing a 3'-trailer from precursor tRNA.</text>
</comment>
<evidence type="ECO:0000256" key="2">
    <source>
        <dbReference type="ARBA" id="ARBA00022694"/>
    </source>
</evidence>
<evidence type="ECO:0000256" key="5">
    <source>
        <dbReference type="ARBA" id="ARBA00022759"/>
    </source>
</evidence>
<organism evidence="9 10">
    <name type="scientific">Microscilla marina ATCC 23134</name>
    <dbReference type="NCBI Taxonomy" id="313606"/>
    <lineage>
        <taxon>Bacteria</taxon>
        <taxon>Pseudomonadati</taxon>
        <taxon>Bacteroidota</taxon>
        <taxon>Cytophagia</taxon>
        <taxon>Cytophagales</taxon>
        <taxon>Microscillaceae</taxon>
        <taxon>Microscilla</taxon>
    </lineage>
</organism>
<dbReference type="RefSeq" id="WP_002703853.1">
    <property type="nucleotide sequence ID" value="NZ_AAWS01000058.1"/>
</dbReference>
<keyword evidence="5 8" id="KW-0255">Endonuclease</keyword>
<evidence type="ECO:0000256" key="1">
    <source>
        <dbReference type="ARBA" id="ARBA00011738"/>
    </source>
</evidence>
<dbReference type="Pfam" id="PF23023">
    <property type="entry name" value="Anti-Pycsar_Apyc1"/>
    <property type="match status" value="1"/>
</dbReference>
<feature type="binding site" evidence="8">
    <location>
        <position position="145"/>
    </location>
    <ligand>
        <name>Zn(2+)</name>
        <dbReference type="ChEBI" id="CHEBI:29105"/>
        <label>1</label>
        <note>catalytic</note>
    </ligand>
</feature>
<keyword evidence="3 8" id="KW-0540">Nuclease</keyword>
<dbReference type="CDD" id="cd07717">
    <property type="entry name" value="RNaseZ_ZiPD-like_MBL-fold"/>
    <property type="match status" value="1"/>
</dbReference>
<evidence type="ECO:0000256" key="6">
    <source>
        <dbReference type="ARBA" id="ARBA00022801"/>
    </source>
</evidence>
<comment type="subunit">
    <text evidence="1 8">Homodimer.</text>
</comment>
<dbReference type="Proteomes" id="UP000004095">
    <property type="component" value="Unassembled WGS sequence"/>
</dbReference>
<keyword evidence="7 8" id="KW-0862">Zinc</keyword>
<dbReference type="GO" id="GO:0008270">
    <property type="term" value="F:zinc ion binding"/>
    <property type="evidence" value="ECO:0007669"/>
    <property type="project" value="UniProtKB-UniRule"/>
</dbReference>
<dbReference type="OrthoDB" id="9800940at2"/>
<comment type="cofactor">
    <cofactor evidence="8">
        <name>Zn(2+)</name>
        <dbReference type="ChEBI" id="CHEBI:29105"/>
    </cofactor>
    <text evidence="8">Binds 2 Zn(2+) ions.</text>
</comment>